<dbReference type="PANTHER" id="PTHR35787">
    <property type="entry name" value="GLYCEROL UPTAKE OPERON ANTITERMINATOR REGULATORY PROTEIN"/>
    <property type="match status" value="1"/>
</dbReference>
<dbReference type="GO" id="GO:0006071">
    <property type="term" value="P:glycerol metabolic process"/>
    <property type="evidence" value="ECO:0007669"/>
    <property type="project" value="InterPro"/>
</dbReference>
<reference evidence="1" key="1">
    <citation type="submission" date="2020-10" db="EMBL/GenBank/DDBJ databases">
        <authorList>
            <person name="Gilroy R."/>
        </authorList>
    </citation>
    <scope>NUCLEOTIDE SEQUENCE</scope>
    <source>
        <strain evidence="1">CHK199-13235</strain>
    </source>
</reference>
<gene>
    <name evidence="1" type="ORF">IAB51_04350</name>
</gene>
<dbReference type="Gene3D" id="3.20.20.70">
    <property type="entry name" value="Aldolase class I"/>
    <property type="match status" value="1"/>
</dbReference>
<comment type="caution">
    <text evidence="1">The sequence shown here is derived from an EMBL/GenBank/DDBJ whole genome shotgun (WGS) entry which is preliminary data.</text>
</comment>
<dbReference type="InterPro" id="IPR013785">
    <property type="entry name" value="Aldolase_TIM"/>
</dbReference>
<dbReference type="PANTHER" id="PTHR35787:SF1">
    <property type="entry name" value="GLYCEROL UPTAKE OPERON ANTITERMINATOR REGULATORY PROTEIN"/>
    <property type="match status" value="1"/>
</dbReference>
<proteinExistence type="predicted"/>
<sequence>MNPILDRLDQNPVIAAVRSREEIGRAAASPVEAVFLLCGDILTVKEDVLSLRQAGKLVFVHMDLLGGIGRDSAAVDFLAQVAEPDGIISTRSQMIRCARERGLLTIQRFFLLDSQSAAMTAETAAASRPDLAEIMPGICPRVLKNLSRQMKTPLIAGGMIEEKEDILAALSAGVKGVSTSRAALWVM</sequence>
<accession>A0A9D1JZ97</accession>
<dbReference type="GO" id="GO:0006355">
    <property type="term" value="P:regulation of DNA-templated transcription"/>
    <property type="evidence" value="ECO:0007669"/>
    <property type="project" value="InterPro"/>
</dbReference>
<dbReference type="PIRSF" id="PIRSF016897">
    <property type="entry name" value="GlpP"/>
    <property type="match status" value="1"/>
</dbReference>
<dbReference type="Pfam" id="PF04309">
    <property type="entry name" value="G3P_antiterm"/>
    <property type="match status" value="1"/>
</dbReference>
<evidence type="ECO:0000313" key="2">
    <source>
        <dbReference type="Proteomes" id="UP000824002"/>
    </source>
</evidence>
<dbReference type="SUPFAM" id="SSF110391">
    <property type="entry name" value="GlpP-like"/>
    <property type="match status" value="1"/>
</dbReference>
<organism evidence="1 2">
    <name type="scientific">Candidatus Merdivicinus excrementipullorum</name>
    <dbReference type="NCBI Taxonomy" id="2840867"/>
    <lineage>
        <taxon>Bacteria</taxon>
        <taxon>Bacillati</taxon>
        <taxon>Bacillota</taxon>
        <taxon>Clostridia</taxon>
        <taxon>Eubacteriales</taxon>
        <taxon>Oscillospiraceae</taxon>
        <taxon>Oscillospiraceae incertae sedis</taxon>
        <taxon>Candidatus Merdivicinus</taxon>
    </lineage>
</organism>
<dbReference type="InterPro" id="IPR006699">
    <property type="entry name" value="GlpP"/>
</dbReference>
<dbReference type="Proteomes" id="UP000824002">
    <property type="component" value="Unassembled WGS sequence"/>
</dbReference>
<dbReference type="AlphaFoldDB" id="A0A9D1JZ97"/>
<reference evidence="1" key="2">
    <citation type="journal article" date="2021" name="PeerJ">
        <title>Extensive microbial diversity within the chicken gut microbiome revealed by metagenomics and culture.</title>
        <authorList>
            <person name="Gilroy R."/>
            <person name="Ravi A."/>
            <person name="Getino M."/>
            <person name="Pursley I."/>
            <person name="Horton D.L."/>
            <person name="Alikhan N.F."/>
            <person name="Baker D."/>
            <person name="Gharbi K."/>
            <person name="Hall N."/>
            <person name="Watson M."/>
            <person name="Adriaenssens E.M."/>
            <person name="Foster-Nyarko E."/>
            <person name="Jarju S."/>
            <person name="Secka A."/>
            <person name="Antonio M."/>
            <person name="Oren A."/>
            <person name="Chaudhuri R.R."/>
            <person name="La Ragione R."/>
            <person name="Hildebrand F."/>
            <person name="Pallen M.J."/>
        </authorList>
    </citation>
    <scope>NUCLEOTIDE SEQUENCE</scope>
    <source>
        <strain evidence="1">CHK199-13235</strain>
    </source>
</reference>
<name>A0A9D1JZ97_9FIRM</name>
<evidence type="ECO:0000313" key="1">
    <source>
        <dbReference type="EMBL" id="HIS76025.1"/>
    </source>
</evidence>
<dbReference type="EMBL" id="DVJP01000030">
    <property type="protein sequence ID" value="HIS76025.1"/>
    <property type="molecule type" value="Genomic_DNA"/>
</dbReference>
<protein>
    <submittedName>
        <fullName evidence="1">Glycerol-3-phosphate responsive antiterminator</fullName>
    </submittedName>
</protein>